<gene>
    <name evidence="4" type="ORF">ACFFLM_04510</name>
</gene>
<evidence type="ECO:0000256" key="1">
    <source>
        <dbReference type="ARBA" id="ARBA00022612"/>
    </source>
</evidence>
<dbReference type="PANTHER" id="PTHR41328">
    <property type="entry name" value="TERMINASE SMALL SUBUNIT-RELATED"/>
    <property type="match status" value="1"/>
</dbReference>
<name>A0ABV6AXA8_9DEIO</name>
<dbReference type="Pfam" id="PF03592">
    <property type="entry name" value="Terminase_2"/>
    <property type="match status" value="1"/>
</dbReference>
<evidence type="ECO:0000256" key="2">
    <source>
        <dbReference type="ARBA" id="ARBA00023219"/>
    </source>
</evidence>
<feature type="region of interest" description="Disordered" evidence="3">
    <location>
        <begin position="1"/>
        <end position="22"/>
    </location>
</feature>
<keyword evidence="1" id="KW-1188">Viral release from host cell</keyword>
<dbReference type="InterPro" id="IPR052404">
    <property type="entry name" value="SPP1-like_terminase"/>
</dbReference>
<evidence type="ECO:0000313" key="4">
    <source>
        <dbReference type="EMBL" id="MFB9991241.1"/>
    </source>
</evidence>
<dbReference type="RefSeq" id="WP_380005972.1">
    <property type="nucleotide sequence ID" value="NZ_JBHLYR010000013.1"/>
</dbReference>
<accession>A0ABV6AXA8</accession>
<proteinExistence type="predicted"/>
<dbReference type="Proteomes" id="UP001589733">
    <property type="component" value="Unassembled WGS sequence"/>
</dbReference>
<reference evidence="4 5" key="1">
    <citation type="submission" date="2024-09" db="EMBL/GenBank/DDBJ databases">
        <authorList>
            <person name="Sun Q."/>
            <person name="Mori K."/>
        </authorList>
    </citation>
    <scope>NUCLEOTIDE SEQUENCE [LARGE SCALE GENOMIC DNA]</scope>
    <source>
        <strain evidence="4 5">JCM 13503</strain>
    </source>
</reference>
<feature type="compositionally biased region" description="Low complexity" evidence="3">
    <location>
        <begin position="11"/>
        <end position="22"/>
    </location>
</feature>
<dbReference type="Gene3D" id="1.10.10.1400">
    <property type="entry name" value="Terminase, small subunit, N-terminal DNA-binding domain, HTH motif"/>
    <property type="match status" value="1"/>
</dbReference>
<keyword evidence="5" id="KW-1185">Reference proteome</keyword>
<evidence type="ECO:0000313" key="5">
    <source>
        <dbReference type="Proteomes" id="UP001589733"/>
    </source>
</evidence>
<dbReference type="InterPro" id="IPR038713">
    <property type="entry name" value="Terminase_Gp1_N_sf"/>
</dbReference>
<dbReference type="PANTHER" id="PTHR41328:SF2">
    <property type="entry name" value="TERMINASE SMALL SUBUNIT"/>
    <property type="match status" value="1"/>
</dbReference>
<keyword evidence="2" id="KW-0231">Viral genome packaging</keyword>
<protein>
    <submittedName>
        <fullName evidence="4">Terminase small subunit</fullName>
    </submittedName>
</protein>
<sequence>MTEQPKGFAHEAATPDLAAPDTTPEAEYQTALDALEPRQRLFVEAYLREPNATKAAKTAGYSKTTARQMGSENLSKPAIKRAIESGFRLSVMGPQEVLGLITDVARGTTEDLFTFEVVEHRPRVQRYVRDLLAELQAQIAFETEFASRASLSKKELTAHKAAQRVLELQALRMELELTRTPNVKRWVYGDSVQRREAHLDLDKMRAAGKLHLVKEVKWTRFGPAVKVYDGMEARVHIGKAHGVLKENVEHSGEMGVIGIEVVPPHEADETQT</sequence>
<dbReference type="InterPro" id="IPR005335">
    <property type="entry name" value="Terminase_ssu"/>
</dbReference>
<evidence type="ECO:0000256" key="3">
    <source>
        <dbReference type="SAM" id="MobiDB-lite"/>
    </source>
</evidence>
<organism evidence="4 5">
    <name type="scientific">Deinococcus oregonensis</name>
    <dbReference type="NCBI Taxonomy" id="1805970"/>
    <lineage>
        <taxon>Bacteria</taxon>
        <taxon>Thermotogati</taxon>
        <taxon>Deinococcota</taxon>
        <taxon>Deinococci</taxon>
        <taxon>Deinococcales</taxon>
        <taxon>Deinococcaceae</taxon>
        <taxon>Deinococcus</taxon>
    </lineage>
</organism>
<dbReference type="EMBL" id="JBHLYR010000013">
    <property type="protein sequence ID" value="MFB9991241.1"/>
    <property type="molecule type" value="Genomic_DNA"/>
</dbReference>
<comment type="caution">
    <text evidence="4">The sequence shown here is derived from an EMBL/GenBank/DDBJ whole genome shotgun (WGS) entry which is preliminary data.</text>
</comment>